<evidence type="ECO:0000256" key="7">
    <source>
        <dbReference type="ARBA" id="ARBA00029810"/>
    </source>
</evidence>
<dbReference type="Proteomes" id="UP000765509">
    <property type="component" value="Unassembled WGS sequence"/>
</dbReference>
<dbReference type="InterPro" id="IPR022214">
    <property type="entry name" value="MZT1"/>
</dbReference>
<dbReference type="AlphaFoldDB" id="A0A9Q3BH66"/>
<keyword evidence="5" id="KW-0963">Cytoplasm</keyword>
<evidence type="ECO:0000313" key="8">
    <source>
        <dbReference type="EMBL" id="MBW0464835.1"/>
    </source>
</evidence>
<comment type="caution">
    <text evidence="8">The sequence shown here is derived from an EMBL/GenBank/DDBJ whole genome shotgun (WGS) entry which is preliminary data.</text>
</comment>
<dbReference type="GO" id="GO:0031021">
    <property type="term" value="C:interphase microtubule organizing center"/>
    <property type="evidence" value="ECO:0007669"/>
    <property type="project" value="TreeGrafter"/>
</dbReference>
<dbReference type="Pfam" id="PF12554">
    <property type="entry name" value="MOZART1"/>
    <property type="match status" value="1"/>
</dbReference>
<dbReference type="OrthoDB" id="48571at2759"/>
<comment type="subcellular location">
    <subcellularLocation>
        <location evidence="2">Cytoplasm</location>
        <location evidence="2">Cytoskeleton</location>
        <location evidence="2">Microtubule organizing center</location>
    </subcellularLocation>
</comment>
<evidence type="ECO:0000256" key="1">
    <source>
        <dbReference type="ARBA" id="ARBA00003060"/>
    </source>
</evidence>
<keyword evidence="9" id="KW-1185">Reference proteome</keyword>
<dbReference type="PANTHER" id="PTHR28520:SF2">
    <property type="entry name" value="MITOTIC-SPINDLE ORGANIZING PROTEIN 1"/>
    <property type="match status" value="1"/>
</dbReference>
<keyword evidence="6" id="KW-0206">Cytoskeleton</keyword>
<protein>
    <recommendedName>
        <fullName evidence="4">Mitotic-spindle organizing protein 1</fullName>
    </recommendedName>
    <alternativeName>
        <fullName evidence="7">Mitotic-spindle organizing protein associated with a ring of gamma-tubulin 1</fullName>
    </alternativeName>
</protein>
<dbReference type="GO" id="GO:0044732">
    <property type="term" value="C:mitotic spindle pole body"/>
    <property type="evidence" value="ECO:0007669"/>
    <property type="project" value="TreeGrafter"/>
</dbReference>
<reference evidence="8" key="1">
    <citation type="submission" date="2021-03" db="EMBL/GenBank/DDBJ databases">
        <title>Draft genome sequence of rust myrtle Austropuccinia psidii MF-1, a brazilian biotype.</title>
        <authorList>
            <person name="Quecine M.C."/>
            <person name="Pachon D.M.R."/>
            <person name="Bonatelli M.L."/>
            <person name="Correr F.H."/>
            <person name="Franceschini L.M."/>
            <person name="Leite T.F."/>
            <person name="Margarido G.R.A."/>
            <person name="Almeida C.A."/>
            <person name="Ferrarezi J.A."/>
            <person name="Labate C.A."/>
        </authorList>
    </citation>
    <scope>NUCLEOTIDE SEQUENCE</scope>
    <source>
        <strain evidence="8">MF-1</strain>
    </source>
</reference>
<evidence type="ECO:0000313" key="9">
    <source>
        <dbReference type="Proteomes" id="UP000765509"/>
    </source>
</evidence>
<accession>A0A9Q3BH66</accession>
<evidence type="ECO:0000256" key="6">
    <source>
        <dbReference type="ARBA" id="ARBA00023212"/>
    </source>
</evidence>
<proteinExistence type="inferred from homology"/>
<dbReference type="PANTHER" id="PTHR28520">
    <property type="entry name" value="MITOTIC-SPINDLE ORGANIZING PROTEIN 1"/>
    <property type="match status" value="1"/>
</dbReference>
<evidence type="ECO:0000256" key="4">
    <source>
        <dbReference type="ARBA" id="ARBA00016992"/>
    </source>
</evidence>
<comment type="function">
    <text evidence="1">Required for gamma-tubulin complex recruitment to the microtubule organizing center (MTOC).</text>
</comment>
<comment type="similarity">
    <text evidence="3">Belongs to the MOZART1 family.</text>
</comment>
<evidence type="ECO:0000256" key="2">
    <source>
        <dbReference type="ARBA" id="ARBA00004267"/>
    </source>
</evidence>
<organism evidence="8 9">
    <name type="scientific">Austropuccinia psidii MF-1</name>
    <dbReference type="NCBI Taxonomy" id="1389203"/>
    <lineage>
        <taxon>Eukaryota</taxon>
        <taxon>Fungi</taxon>
        <taxon>Dikarya</taxon>
        <taxon>Basidiomycota</taxon>
        <taxon>Pucciniomycotina</taxon>
        <taxon>Pucciniomycetes</taxon>
        <taxon>Pucciniales</taxon>
        <taxon>Sphaerophragmiaceae</taxon>
        <taxon>Austropuccinia</taxon>
    </lineage>
</organism>
<dbReference type="GO" id="GO:0033566">
    <property type="term" value="P:gamma-tubulin complex localization"/>
    <property type="evidence" value="ECO:0007669"/>
    <property type="project" value="InterPro"/>
</dbReference>
<dbReference type="GO" id="GO:0005819">
    <property type="term" value="C:spindle"/>
    <property type="evidence" value="ECO:0007669"/>
    <property type="project" value="TreeGrafter"/>
</dbReference>
<dbReference type="GO" id="GO:0090307">
    <property type="term" value="P:mitotic spindle assembly"/>
    <property type="evidence" value="ECO:0007669"/>
    <property type="project" value="TreeGrafter"/>
</dbReference>
<evidence type="ECO:0000256" key="3">
    <source>
        <dbReference type="ARBA" id="ARBA00011015"/>
    </source>
</evidence>
<gene>
    <name evidence="8" type="ORF">O181_004550</name>
</gene>
<dbReference type="GO" id="GO:0051415">
    <property type="term" value="P:microtubule nucleation by interphase microtubule organizing center"/>
    <property type="evidence" value="ECO:0007669"/>
    <property type="project" value="TreeGrafter"/>
</dbReference>
<dbReference type="GO" id="GO:0000931">
    <property type="term" value="C:gamma-tubulin ring complex"/>
    <property type="evidence" value="ECO:0007669"/>
    <property type="project" value="InterPro"/>
</dbReference>
<sequence>MKSVNSFDTKIPRSARDAIDVLYEMSELLGTELDRQTLALCVGMIEEGTNPLALAEVVRELRQEAKQRAKSTS</sequence>
<dbReference type="EMBL" id="AVOT02000893">
    <property type="protein sequence ID" value="MBW0464835.1"/>
    <property type="molecule type" value="Genomic_DNA"/>
</dbReference>
<evidence type="ECO:0000256" key="5">
    <source>
        <dbReference type="ARBA" id="ARBA00022490"/>
    </source>
</evidence>
<name>A0A9Q3BH66_9BASI</name>